<feature type="domain" description="N-acetyltransferase" evidence="1">
    <location>
        <begin position="28"/>
        <end position="182"/>
    </location>
</feature>
<dbReference type="Proteomes" id="UP000325780">
    <property type="component" value="Unassembled WGS sequence"/>
</dbReference>
<name>A0A5N6TLK0_ASPAV</name>
<sequence length="230" mass="26258">MSLGKPVALPPARSPTGTTLEGRTVKLEHLSPAHAEDLFAAVCNKDHIWTYFPDGPFHENDRDAFQSSIVAKSNSTDPLFYAVIDRQQNRPVGYSSYLRIVPEHMSIEIGWVLFSPTLQRTTAATEVIYLLIKHAFEDLGYRRVEWKCDSLNGPSNRAAARFGFTFEGIFRQHMVAKGRNRDTAWYSMLKDEWDGKGLKRAFETWLGEENFDEGKQKESLETTRNRIQGK</sequence>
<dbReference type="OrthoDB" id="41238at2759"/>
<dbReference type="GO" id="GO:0008999">
    <property type="term" value="F:protein-N-terminal-alanine acetyltransferase activity"/>
    <property type="evidence" value="ECO:0007669"/>
    <property type="project" value="TreeGrafter"/>
</dbReference>
<protein>
    <submittedName>
        <fullName evidence="2">Acetyltransferase, GNAT family</fullName>
    </submittedName>
</protein>
<evidence type="ECO:0000313" key="2">
    <source>
        <dbReference type="EMBL" id="KAE8147223.1"/>
    </source>
</evidence>
<keyword evidence="2" id="KW-0808">Transferase</keyword>
<proteinExistence type="predicted"/>
<dbReference type="SUPFAM" id="SSF55729">
    <property type="entry name" value="Acyl-CoA N-acyltransferases (Nat)"/>
    <property type="match status" value="1"/>
</dbReference>
<dbReference type="Gene3D" id="3.40.630.30">
    <property type="match status" value="1"/>
</dbReference>
<dbReference type="InterPro" id="IPR051908">
    <property type="entry name" value="Ribosomal_N-acetyltransferase"/>
</dbReference>
<dbReference type="PANTHER" id="PTHR43441">
    <property type="entry name" value="RIBOSOMAL-PROTEIN-SERINE ACETYLTRANSFERASE"/>
    <property type="match status" value="1"/>
</dbReference>
<gene>
    <name evidence="2" type="ORF">BDV25DRAFT_160782</name>
</gene>
<reference evidence="2 3" key="1">
    <citation type="submission" date="2019-04" db="EMBL/GenBank/DDBJ databases">
        <title>Friends and foes A comparative genomics study of 23 Aspergillus species from section Flavi.</title>
        <authorList>
            <consortium name="DOE Joint Genome Institute"/>
            <person name="Kjaerbolling I."/>
            <person name="Vesth T."/>
            <person name="Frisvad J.C."/>
            <person name="Nybo J.L."/>
            <person name="Theobald S."/>
            <person name="Kildgaard S."/>
            <person name="Isbrandt T."/>
            <person name="Kuo A."/>
            <person name="Sato A."/>
            <person name="Lyhne E.K."/>
            <person name="Kogle M.E."/>
            <person name="Wiebenga A."/>
            <person name="Kun R.S."/>
            <person name="Lubbers R.J."/>
            <person name="Makela M.R."/>
            <person name="Barry K."/>
            <person name="Chovatia M."/>
            <person name="Clum A."/>
            <person name="Daum C."/>
            <person name="Haridas S."/>
            <person name="He G."/>
            <person name="LaButti K."/>
            <person name="Lipzen A."/>
            <person name="Mondo S."/>
            <person name="Riley R."/>
            <person name="Salamov A."/>
            <person name="Simmons B.A."/>
            <person name="Magnuson J.K."/>
            <person name="Henrissat B."/>
            <person name="Mortensen U.H."/>
            <person name="Larsen T.O."/>
            <person name="Devries R.P."/>
            <person name="Grigoriev I.V."/>
            <person name="Machida M."/>
            <person name="Baker S.E."/>
            <person name="Andersen M.R."/>
        </authorList>
    </citation>
    <scope>NUCLEOTIDE SEQUENCE [LARGE SCALE GENOMIC DNA]</scope>
    <source>
        <strain evidence="2 3">IBT 18842</strain>
    </source>
</reference>
<evidence type="ECO:0000313" key="3">
    <source>
        <dbReference type="Proteomes" id="UP000325780"/>
    </source>
</evidence>
<dbReference type="PROSITE" id="PS51186">
    <property type="entry name" value="GNAT"/>
    <property type="match status" value="1"/>
</dbReference>
<dbReference type="GO" id="GO:1990189">
    <property type="term" value="F:protein N-terminal-serine acetyltransferase activity"/>
    <property type="evidence" value="ECO:0007669"/>
    <property type="project" value="TreeGrafter"/>
</dbReference>
<dbReference type="InterPro" id="IPR000182">
    <property type="entry name" value="GNAT_dom"/>
</dbReference>
<dbReference type="AlphaFoldDB" id="A0A5N6TLK0"/>
<accession>A0A5N6TLK0</accession>
<dbReference type="InterPro" id="IPR016181">
    <property type="entry name" value="Acyl_CoA_acyltransferase"/>
</dbReference>
<dbReference type="Pfam" id="PF13302">
    <property type="entry name" value="Acetyltransf_3"/>
    <property type="match status" value="1"/>
</dbReference>
<keyword evidence="3" id="KW-1185">Reference proteome</keyword>
<dbReference type="EMBL" id="ML742218">
    <property type="protein sequence ID" value="KAE8147223.1"/>
    <property type="molecule type" value="Genomic_DNA"/>
</dbReference>
<dbReference type="PANTHER" id="PTHR43441:SF2">
    <property type="entry name" value="FAMILY ACETYLTRANSFERASE, PUTATIVE (AFU_ORTHOLOGUE AFUA_7G00850)-RELATED"/>
    <property type="match status" value="1"/>
</dbReference>
<organism evidence="2 3">
    <name type="scientific">Aspergillus avenaceus</name>
    <dbReference type="NCBI Taxonomy" id="36643"/>
    <lineage>
        <taxon>Eukaryota</taxon>
        <taxon>Fungi</taxon>
        <taxon>Dikarya</taxon>
        <taxon>Ascomycota</taxon>
        <taxon>Pezizomycotina</taxon>
        <taxon>Eurotiomycetes</taxon>
        <taxon>Eurotiomycetidae</taxon>
        <taxon>Eurotiales</taxon>
        <taxon>Aspergillaceae</taxon>
        <taxon>Aspergillus</taxon>
        <taxon>Aspergillus subgen. Circumdati</taxon>
    </lineage>
</organism>
<dbReference type="FunFam" id="3.40.630.30:FF:000047">
    <property type="entry name" value="Acetyltransferase, GNAT family"/>
    <property type="match status" value="1"/>
</dbReference>
<evidence type="ECO:0000259" key="1">
    <source>
        <dbReference type="PROSITE" id="PS51186"/>
    </source>
</evidence>